<dbReference type="InterPro" id="IPR001099">
    <property type="entry name" value="Chalcone/stilbene_synt_N"/>
</dbReference>
<dbReference type="GO" id="GO:0030639">
    <property type="term" value="P:polyketide biosynthetic process"/>
    <property type="evidence" value="ECO:0007669"/>
    <property type="project" value="TreeGrafter"/>
</dbReference>
<comment type="similarity">
    <text evidence="1">Belongs to the thiolase-like superfamily. Chalcone/stilbene synthases family.</text>
</comment>
<reference evidence="7" key="1">
    <citation type="journal article" date="2020" name="mSystems">
        <title>Genome- and Community-Level Interaction Insights into Carbon Utilization and Element Cycling Functions of Hydrothermarchaeota in Hydrothermal Sediment.</title>
        <authorList>
            <person name="Zhou Z."/>
            <person name="Liu Y."/>
            <person name="Xu W."/>
            <person name="Pan J."/>
            <person name="Luo Z.H."/>
            <person name="Li M."/>
        </authorList>
    </citation>
    <scope>NUCLEOTIDE SEQUENCE [LARGE SCALE GENOMIC DNA]</scope>
    <source>
        <strain evidence="7">SpSt-1235</strain>
    </source>
</reference>
<accession>A0A7C2R1H9</accession>
<dbReference type="SUPFAM" id="SSF53901">
    <property type="entry name" value="Thiolase-like"/>
    <property type="match status" value="2"/>
</dbReference>
<comment type="caution">
    <text evidence="7">The sequence shown here is derived from an EMBL/GenBank/DDBJ whole genome shotgun (WGS) entry which is preliminary data.</text>
</comment>
<dbReference type="Gene3D" id="3.40.47.10">
    <property type="match status" value="2"/>
</dbReference>
<sequence>MSVRIKTVAKQLPPFSRETVEVIPYVETWLEGQEERFRRKVLKIFEGAAVDKRYSIMDPDEVFTATSFEEKNQIYVREVKKLGSGVLRKALEDADWSPDSLDYIITVSCTGIMIPSLDAYLINELDLRQDVVRLPVTEMGCAAGISGMIYANNFLKANRNKRAAVIAVESPTATFQLNDFSMANMVSAAIFGDGAACVLLSSEEDTEGPEIIGEEMYHFFDSTHLMGFDLTNEGLKMVLDQEVPQTIADHFADIVHPFLKRHHSSIEKVDHLIFHPGGKKIVQTVEDLFGTLGKNIDDTREVLRQYGNMSSVTVLFVLQRFMEKRPQKGEQGLMLSFGPGFSAQKILLQW</sequence>
<evidence type="ECO:0000256" key="2">
    <source>
        <dbReference type="ARBA" id="ARBA00022679"/>
    </source>
</evidence>
<dbReference type="InterPro" id="IPR016039">
    <property type="entry name" value="Thiolase-like"/>
</dbReference>
<evidence type="ECO:0000256" key="4">
    <source>
        <dbReference type="PIRSR" id="PIRSR000451-1"/>
    </source>
</evidence>
<proteinExistence type="inferred from homology"/>
<dbReference type="InterPro" id="IPR012328">
    <property type="entry name" value="Chalcone/stilbene_synt_C"/>
</dbReference>
<name>A0A7C2R1H9_9FLAO</name>
<dbReference type="PANTHER" id="PTHR11877">
    <property type="entry name" value="HYDROXYMETHYLGLUTARYL-COA SYNTHASE"/>
    <property type="match status" value="1"/>
</dbReference>
<dbReference type="CDD" id="cd00831">
    <property type="entry name" value="CHS_like"/>
    <property type="match status" value="1"/>
</dbReference>
<feature type="active site" description="Acyl-thioester intermediate" evidence="4">
    <location>
        <position position="141"/>
    </location>
</feature>
<dbReference type="AlphaFoldDB" id="A0A7C2R1H9"/>
<dbReference type="EMBL" id="DSEE01000394">
    <property type="protein sequence ID" value="HER40628.1"/>
    <property type="molecule type" value="Genomic_DNA"/>
</dbReference>
<dbReference type="Pfam" id="PF00195">
    <property type="entry name" value="Chal_sti_synt_N"/>
    <property type="match status" value="1"/>
</dbReference>
<feature type="domain" description="Chalcone/stilbene synthase C-terminal" evidence="6">
    <location>
        <begin position="225"/>
        <end position="348"/>
    </location>
</feature>
<dbReference type="PIRSF" id="PIRSF000451">
    <property type="entry name" value="PKS_III"/>
    <property type="match status" value="1"/>
</dbReference>
<keyword evidence="3" id="KW-0012">Acyltransferase</keyword>
<dbReference type="GO" id="GO:0016747">
    <property type="term" value="F:acyltransferase activity, transferring groups other than amino-acyl groups"/>
    <property type="evidence" value="ECO:0007669"/>
    <property type="project" value="InterPro"/>
</dbReference>
<gene>
    <name evidence="7" type="ORF">ENO10_05355</name>
</gene>
<dbReference type="Proteomes" id="UP000885753">
    <property type="component" value="Unassembled WGS sequence"/>
</dbReference>
<evidence type="ECO:0000313" key="7">
    <source>
        <dbReference type="EMBL" id="HER40628.1"/>
    </source>
</evidence>
<dbReference type="Pfam" id="PF02797">
    <property type="entry name" value="Chal_sti_synt_C"/>
    <property type="match status" value="1"/>
</dbReference>
<organism evidence="7">
    <name type="scientific">Salinimicrobium catena</name>
    <dbReference type="NCBI Taxonomy" id="390640"/>
    <lineage>
        <taxon>Bacteria</taxon>
        <taxon>Pseudomonadati</taxon>
        <taxon>Bacteroidota</taxon>
        <taxon>Flavobacteriia</taxon>
        <taxon>Flavobacteriales</taxon>
        <taxon>Flavobacteriaceae</taxon>
        <taxon>Salinimicrobium</taxon>
    </lineage>
</organism>
<keyword evidence="2" id="KW-0808">Transferase</keyword>
<evidence type="ECO:0000256" key="1">
    <source>
        <dbReference type="ARBA" id="ARBA00005531"/>
    </source>
</evidence>
<dbReference type="InterPro" id="IPR011141">
    <property type="entry name" value="Polyketide_synthase_type-III"/>
</dbReference>
<dbReference type="PANTHER" id="PTHR11877:SF99">
    <property type="entry name" value="1,3,6,8-TETRAHYDROXYNAPHTHALENE SYNTHASE"/>
    <property type="match status" value="1"/>
</dbReference>
<evidence type="ECO:0000256" key="3">
    <source>
        <dbReference type="ARBA" id="ARBA00023315"/>
    </source>
</evidence>
<protein>
    <submittedName>
        <fullName evidence="7">Type III polyketide synthase</fullName>
    </submittedName>
</protein>
<feature type="domain" description="Chalcone/stilbene synthase N-terminal" evidence="5">
    <location>
        <begin position="38"/>
        <end position="202"/>
    </location>
</feature>
<evidence type="ECO:0000259" key="6">
    <source>
        <dbReference type="Pfam" id="PF02797"/>
    </source>
</evidence>
<evidence type="ECO:0000259" key="5">
    <source>
        <dbReference type="Pfam" id="PF00195"/>
    </source>
</evidence>